<feature type="region of interest" description="Disordered" evidence="1">
    <location>
        <begin position="219"/>
        <end position="238"/>
    </location>
</feature>
<evidence type="ECO:0000256" key="1">
    <source>
        <dbReference type="SAM" id="MobiDB-lite"/>
    </source>
</evidence>
<dbReference type="EMBL" id="JAATJA010000001">
    <property type="protein sequence ID" value="NJB66818.1"/>
    <property type="molecule type" value="Genomic_DNA"/>
</dbReference>
<feature type="compositionally biased region" description="Low complexity" evidence="1">
    <location>
        <begin position="222"/>
        <end position="238"/>
    </location>
</feature>
<feature type="region of interest" description="Disordered" evidence="1">
    <location>
        <begin position="76"/>
        <end position="120"/>
    </location>
</feature>
<comment type="caution">
    <text evidence="2">The sequence shown here is derived from an EMBL/GenBank/DDBJ whole genome shotgun (WGS) entry which is preliminary data.</text>
</comment>
<organism evidence="2 3">
    <name type="scientific">Desulfobaculum xiamenense</name>
    <dbReference type="NCBI Taxonomy" id="995050"/>
    <lineage>
        <taxon>Bacteria</taxon>
        <taxon>Pseudomonadati</taxon>
        <taxon>Thermodesulfobacteriota</taxon>
        <taxon>Desulfovibrionia</taxon>
        <taxon>Desulfovibrionales</taxon>
        <taxon>Desulfovibrionaceae</taxon>
        <taxon>Desulfobaculum</taxon>
    </lineage>
</organism>
<dbReference type="Proteomes" id="UP000580856">
    <property type="component" value="Unassembled WGS sequence"/>
</dbReference>
<feature type="compositionally biased region" description="Polar residues" evidence="1">
    <location>
        <begin position="98"/>
        <end position="120"/>
    </location>
</feature>
<keyword evidence="3" id="KW-1185">Reference proteome</keyword>
<name>A0A846QEN1_9BACT</name>
<accession>A0A846QEN1</accession>
<sequence>MTSGRIRLHGASGIGTNWTPACGHIPPSTCRAPHVTSRRRRKTTRHETPPNSLIPATNPALRARSQPLLKALCEPHPRAASESHGGKAAQAEAPRLLQPSTSLQASHATTRQYATIDSRSRSIGSRLKRPICREFVVTDAVSARGLTKRALRPAHLKPHRPYTSRMGSARYLPVHAPFPECVATGRAPHLTISTRPRGFASPVSRPKVDFQVRLTLGRHPRASSASETPLSPSISSTPLPASALPRFFEIHRKNRPPQSRPSGVFRIFPDHCSSRRPKRVQRPARGLFSM</sequence>
<dbReference type="AlphaFoldDB" id="A0A846QEN1"/>
<feature type="compositionally biased region" description="Basic and acidic residues" evidence="1">
    <location>
        <begin position="76"/>
        <end position="85"/>
    </location>
</feature>
<gene>
    <name evidence="2" type="ORF">GGQ74_000458</name>
</gene>
<protein>
    <submittedName>
        <fullName evidence="2">Uncharacterized protein</fullName>
    </submittedName>
</protein>
<proteinExistence type="predicted"/>
<feature type="region of interest" description="Disordered" evidence="1">
    <location>
        <begin position="253"/>
        <end position="290"/>
    </location>
</feature>
<reference evidence="2 3" key="1">
    <citation type="submission" date="2020-03" db="EMBL/GenBank/DDBJ databases">
        <title>Genomic Encyclopedia of Type Strains, Phase IV (KMG-IV): sequencing the most valuable type-strain genomes for metagenomic binning, comparative biology and taxonomic classification.</title>
        <authorList>
            <person name="Goeker M."/>
        </authorList>
    </citation>
    <scope>NUCLEOTIDE SEQUENCE [LARGE SCALE GENOMIC DNA]</scope>
    <source>
        <strain evidence="2 3">DSM 24233</strain>
    </source>
</reference>
<feature type="region of interest" description="Disordered" evidence="1">
    <location>
        <begin position="24"/>
        <end position="57"/>
    </location>
</feature>
<evidence type="ECO:0000313" key="3">
    <source>
        <dbReference type="Proteomes" id="UP000580856"/>
    </source>
</evidence>
<evidence type="ECO:0000313" key="2">
    <source>
        <dbReference type="EMBL" id="NJB66818.1"/>
    </source>
</evidence>